<evidence type="ECO:0000256" key="1">
    <source>
        <dbReference type="SAM" id="SignalP"/>
    </source>
</evidence>
<proteinExistence type="predicted"/>
<evidence type="ECO:0000313" key="2">
    <source>
        <dbReference type="EMBL" id="CAG9622772.1"/>
    </source>
</evidence>
<dbReference type="RefSeq" id="WP_230503615.1">
    <property type="nucleotide sequence ID" value="NZ_CAKJTJ010000027.1"/>
</dbReference>
<reference evidence="2 3" key="1">
    <citation type="submission" date="2021-10" db="EMBL/GenBank/DDBJ databases">
        <authorList>
            <person name="Criscuolo A."/>
        </authorList>
    </citation>
    <scope>NUCLEOTIDE SEQUENCE [LARGE SCALE GENOMIC DNA]</scope>
    <source>
        <strain evidence="3">CIP 111883</strain>
    </source>
</reference>
<name>A0ABM8YSD8_9BACI</name>
<accession>A0ABM8YSD8</accession>
<protein>
    <submittedName>
        <fullName evidence="2">Uncharacterized protein</fullName>
    </submittedName>
</protein>
<keyword evidence="1" id="KW-0732">Signal</keyword>
<feature type="chain" id="PRO_5045233821" evidence="1">
    <location>
        <begin position="21"/>
        <end position="120"/>
    </location>
</feature>
<gene>
    <name evidence="2" type="ORF">BACCIP111883_03563</name>
</gene>
<comment type="caution">
    <text evidence="2">The sequence shown here is derived from an EMBL/GenBank/DDBJ whole genome shotgun (WGS) entry which is preliminary data.</text>
</comment>
<evidence type="ECO:0000313" key="3">
    <source>
        <dbReference type="Proteomes" id="UP000789833"/>
    </source>
</evidence>
<organism evidence="2 3">
    <name type="scientific">Sutcliffiella rhizosphaerae</name>
    <dbReference type="NCBI Taxonomy" id="2880967"/>
    <lineage>
        <taxon>Bacteria</taxon>
        <taxon>Bacillati</taxon>
        <taxon>Bacillota</taxon>
        <taxon>Bacilli</taxon>
        <taxon>Bacillales</taxon>
        <taxon>Bacillaceae</taxon>
        <taxon>Sutcliffiella</taxon>
    </lineage>
</organism>
<keyword evidence="3" id="KW-1185">Reference proteome</keyword>
<sequence>MLILAGAVATSIAVPTSASADTPYNTVLDPGQTKEIAREAIWGNAKLQGTQNPIYSGGGNGVSYIIEDTSGNQHTVRTCYCNRVEFDFNLNSLGKTFVVKAKNLYKGTRVAVRIIGTFID</sequence>
<dbReference type="EMBL" id="CAKJTJ010000027">
    <property type="protein sequence ID" value="CAG9622772.1"/>
    <property type="molecule type" value="Genomic_DNA"/>
</dbReference>
<dbReference type="Proteomes" id="UP000789833">
    <property type="component" value="Unassembled WGS sequence"/>
</dbReference>
<feature type="signal peptide" evidence="1">
    <location>
        <begin position="1"/>
        <end position="20"/>
    </location>
</feature>